<organism evidence="2 3">
    <name type="scientific">Legionella drozanskii LLAP-1</name>
    <dbReference type="NCBI Taxonomy" id="1212489"/>
    <lineage>
        <taxon>Bacteria</taxon>
        <taxon>Pseudomonadati</taxon>
        <taxon>Pseudomonadota</taxon>
        <taxon>Gammaproteobacteria</taxon>
        <taxon>Legionellales</taxon>
        <taxon>Legionellaceae</taxon>
        <taxon>Legionella</taxon>
    </lineage>
</organism>
<dbReference type="InterPro" id="IPR002725">
    <property type="entry name" value="YgjP-like_metallopeptidase"/>
</dbReference>
<proteinExistence type="predicted"/>
<evidence type="ECO:0000313" key="2">
    <source>
        <dbReference type="EMBL" id="KTC84546.1"/>
    </source>
</evidence>
<feature type="domain" description="YgjP-like metallopeptidase" evidence="1">
    <location>
        <begin position="25"/>
        <end position="232"/>
    </location>
</feature>
<comment type="caution">
    <text evidence="2">The sequence shown here is derived from an EMBL/GenBank/DDBJ whole genome shotgun (WGS) entry which is preliminary data.</text>
</comment>
<dbReference type="RefSeq" id="WP_058496988.1">
    <property type="nucleotide sequence ID" value="NZ_CAAAIU010000004.1"/>
</dbReference>
<sequence>MLERTHSITYGESIIPFQVSFSSRKSLEIAVHPDKSIFVKAPIGTHIDEIEIRVQKRARWIKRQIHYFDQFDPRTPSRKYVGGETHLYLGKRYRLKISKAENNLVCLKNGYFLIDTKNTDPEQIKLLLNKWYREKAHIHLHNIFNECWEKFKNKEHPKPACKILSLEKRWGSLSKAGTLSLNVQLIKTPKECIEYVIIHELCHLVYHNHSRDFFKLLEASLPDWMQRKYKLEMSLI</sequence>
<accession>A0A0W0SMB2</accession>
<dbReference type="Gene3D" id="3.30.2010.10">
    <property type="entry name" value="Metalloproteases ('zincins'), catalytic domain"/>
    <property type="match status" value="1"/>
</dbReference>
<reference evidence="2 3" key="1">
    <citation type="submission" date="2015-11" db="EMBL/GenBank/DDBJ databases">
        <title>Genomic analysis of 38 Legionella species identifies large and diverse effector repertoires.</title>
        <authorList>
            <person name="Burstein D."/>
            <person name="Amaro F."/>
            <person name="Zusman T."/>
            <person name="Lifshitz Z."/>
            <person name="Cohen O."/>
            <person name="Gilbert J.A."/>
            <person name="Pupko T."/>
            <person name="Shuman H.A."/>
            <person name="Segal G."/>
        </authorList>
    </citation>
    <scope>NUCLEOTIDE SEQUENCE [LARGE SCALE GENOMIC DNA]</scope>
    <source>
        <strain evidence="2 3">ATCC 700990</strain>
    </source>
</reference>
<dbReference type="Proteomes" id="UP000054736">
    <property type="component" value="Unassembled WGS sequence"/>
</dbReference>
<dbReference type="InterPro" id="IPR053136">
    <property type="entry name" value="UTP_pyrophosphatase-like"/>
</dbReference>
<protein>
    <submittedName>
        <fullName evidence="2">Zinc metalloprotease</fullName>
    </submittedName>
</protein>
<dbReference type="GO" id="GO:0008237">
    <property type="term" value="F:metallopeptidase activity"/>
    <property type="evidence" value="ECO:0007669"/>
    <property type="project" value="UniProtKB-KW"/>
</dbReference>
<dbReference type="AlphaFoldDB" id="A0A0W0SMB2"/>
<gene>
    <name evidence="2" type="ORF">Ldro_2710</name>
</gene>
<dbReference type="PATRIC" id="fig|1212489.4.peg.2857"/>
<name>A0A0W0SMB2_9GAMM</name>
<dbReference type="GO" id="GO:0006508">
    <property type="term" value="P:proteolysis"/>
    <property type="evidence" value="ECO:0007669"/>
    <property type="project" value="UniProtKB-KW"/>
</dbReference>
<dbReference type="Pfam" id="PF01863">
    <property type="entry name" value="YgjP-like"/>
    <property type="match status" value="1"/>
</dbReference>
<keyword evidence="2" id="KW-0482">Metalloprotease</keyword>
<dbReference type="STRING" id="1212489.Ldro_2710"/>
<dbReference type="CDD" id="cd07344">
    <property type="entry name" value="M48_yhfN_like"/>
    <property type="match status" value="1"/>
</dbReference>
<keyword evidence="3" id="KW-1185">Reference proteome</keyword>
<evidence type="ECO:0000313" key="3">
    <source>
        <dbReference type="Proteomes" id="UP000054736"/>
    </source>
</evidence>
<dbReference type="OrthoDB" id="9811177at2"/>
<dbReference type="PANTHER" id="PTHR30399">
    <property type="entry name" value="UNCHARACTERIZED PROTEIN YGJP"/>
    <property type="match status" value="1"/>
</dbReference>
<dbReference type="PANTHER" id="PTHR30399:SF1">
    <property type="entry name" value="UTP PYROPHOSPHATASE"/>
    <property type="match status" value="1"/>
</dbReference>
<dbReference type="EMBL" id="LNXY01000031">
    <property type="protein sequence ID" value="KTC84546.1"/>
    <property type="molecule type" value="Genomic_DNA"/>
</dbReference>
<keyword evidence="2" id="KW-0378">Hydrolase</keyword>
<keyword evidence="2" id="KW-0645">Protease</keyword>
<evidence type="ECO:0000259" key="1">
    <source>
        <dbReference type="Pfam" id="PF01863"/>
    </source>
</evidence>